<feature type="domain" description="Lipocalin/cytosolic fatty-acid binding" evidence="7">
    <location>
        <begin position="90"/>
        <end position="215"/>
    </location>
</feature>
<organism evidence="8 9">
    <name type="scientific">Oreochromis niloticus</name>
    <name type="common">Nile tilapia</name>
    <name type="synonym">Tilapia nilotica</name>
    <dbReference type="NCBI Taxonomy" id="8128"/>
    <lineage>
        <taxon>Eukaryota</taxon>
        <taxon>Metazoa</taxon>
        <taxon>Chordata</taxon>
        <taxon>Craniata</taxon>
        <taxon>Vertebrata</taxon>
        <taxon>Euteleostomi</taxon>
        <taxon>Actinopterygii</taxon>
        <taxon>Neopterygii</taxon>
        <taxon>Teleostei</taxon>
        <taxon>Neoteleostei</taxon>
        <taxon>Acanthomorphata</taxon>
        <taxon>Ovalentaria</taxon>
        <taxon>Cichlomorphae</taxon>
        <taxon>Cichliformes</taxon>
        <taxon>Cichlidae</taxon>
        <taxon>African cichlids</taxon>
        <taxon>Pseudocrenilabrinae</taxon>
        <taxon>Oreochromini</taxon>
        <taxon>Oreochromis</taxon>
    </lineage>
</organism>
<dbReference type="SUPFAM" id="SSF50814">
    <property type="entry name" value="Lipocalins"/>
    <property type="match status" value="1"/>
</dbReference>
<evidence type="ECO:0000256" key="1">
    <source>
        <dbReference type="ARBA" id="ARBA00003699"/>
    </source>
</evidence>
<gene>
    <name evidence="8" type="primary">FABP3</name>
    <name evidence="8" type="synonym">fabp3</name>
</gene>
<dbReference type="AlphaFoldDB" id="A0A669C4B5"/>
<dbReference type="Gene3D" id="2.40.128.20">
    <property type="match status" value="1"/>
</dbReference>
<dbReference type="InterPro" id="IPR012674">
    <property type="entry name" value="Calycin"/>
</dbReference>
<dbReference type="FunFam" id="2.40.128.20:FF:000001">
    <property type="entry name" value="Fatty acid-binding protein, adipocyte"/>
    <property type="match status" value="1"/>
</dbReference>
<sequence length="217" mass="24376">MFSLCTPPTPLASGSLWVTQSDDITNSRYIQPVRSQQSWWRLHYSPCLFPSSLILTLPCFAASLSPSHTHRLSLSPSFLRTAADMVDVFVGTWLLKESDKFDEYMKELGVGFATRKVANLTKPTTIISVDGDTVTLKTQSTIKNTELSFKLGEEFDETTADDRKVKSIVTIEDGKLVHIQRWDGKETSLVREVNGNVLLLTLKLGEVVCTRRYEKAE</sequence>
<accession>A0A669C4B5</accession>
<dbReference type="InterPro" id="IPR031259">
    <property type="entry name" value="ILBP"/>
</dbReference>
<dbReference type="Proteomes" id="UP000005207">
    <property type="component" value="Linkage group LG22"/>
</dbReference>
<keyword evidence="4" id="KW-0845">Vitamin A</keyword>
<dbReference type="PANTHER" id="PTHR11955">
    <property type="entry name" value="FATTY ACID BINDING PROTEIN"/>
    <property type="match status" value="1"/>
</dbReference>
<evidence type="ECO:0000259" key="7">
    <source>
        <dbReference type="Pfam" id="PF00061"/>
    </source>
</evidence>
<reference evidence="8" key="3">
    <citation type="submission" date="2025-09" db="UniProtKB">
        <authorList>
            <consortium name="Ensembl"/>
        </authorList>
    </citation>
    <scope>IDENTIFICATION</scope>
</reference>
<comment type="function">
    <text evidence="1">Cytosolic CRABPs may regulate the access of retinoic acid to the nuclear retinoic acid receptors.</text>
</comment>
<name>A0A669C4B5_ORENI</name>
<dbReference type="PRINTS" id="PR00178">
    <property type="entry name" value="FATTYACIDBP"/>
</dbReference>
<protein>
    <recommendedName>
        <fullName evidence="3">Cellular retinoic acid-binding protein 1</fullName>
    </recommendedName>
    <alternativeName>
        <fullName evidence="6">Cellular retinoic acid-binding protein I</fullName>
    </alternativeName>
</protein>
<dbReference type="InterPro" id="IPR000463">
    <property type="entry name" value="Fatty_acid-bd"/>
</dbReference>
<keyword evidence="5" id="KW-0683">Retinol-binding</keyword>
<dbReference type="GeneTree" id="ENSGT00940000155104"/>
<dbReference type="GO" id="GO:0016918">
    <property type="term" value="F:retinal binding"/>
    <property type="evidence" value="ECO:0007669"/>
    <property type="project" value="UniProtKB-KW"/>
</dbReference>
<keyword evidence="9" id="KW-1185">Reference proteome</keyword>
<dbReference type="Pfam" id="PF00061">
    <property type="entry name" value="Lipocalin"/>
    <property type="match status" value="1"/>
</dbReference>
<evidence type="ECO:0000313" key="9">
    <source>
        <dbReference type="Proteomes" id="UP000005207"/>
    </source>
</evidence>
<evidence type="ECO:0000256" key="6">
    <source>
        <dbReference type="ARBA" id="ARBA00030108"/>
    </source>
</evidence>
<evidence type="ECO:0000256" key="5">
    <source>
        <dbReference type="ARBA" id="ARBA00023072"/>
    </source>
</evidence>
<evidence type="ECO:0000256" key="3">
    <source>
        <dbReference type="ARBA" id="ARBA00013592"/>
    </source>
</evidence>
<proteinExistence type="inferred from homology"/>
<dbReference type="InterPro" id="IPR000566">
    <property type="entry name" value="Lipocln_cytosolic_FA-bd_dom"/>
</dbReference>
<evidence type="ECO:0000256" key="2">
    <source>
        <dbReference type="ARBA" id="ARBA00008390"/>
    </source>
</evidence>
<dbReference type="FunCoup" id="A0A669C4B5">
    <property type="interactions" value="922"/>
</dbReference>
<evidence type="ECO:0000313" key="8">
    <source>
        <dbReference type="Ensembl" id="ENSONIP00000042343.1"/>
    </source>
</evidence>
<dbReference type="InParanoid" id="A0A669C4B5"/>
<evidence type="ECO:0000256" key="4">
    <source>
        <dbReference type="ARBA" id="ARBA00022893"/>
    </source>
</evidence>
<dbReference type="GO" id="GO:0019841">
    <property type="term" value="F:retinol binding"/>
    <property type="evidence" value="ECO:0007669"/>
    <property type="project" value="UniProtKB-KW"/>
</dbReference>
<comment type="similarity">
    <text evidence="2">Belongs to the calycin superfamily. Fatty-acid binding protein (FABP) family.</text>
</comment>
<reference evidence="8" key="2">
    <citation type="submission" date="2025-08" db="UniProtKB">
        <authorList>
            <consortium name="Ensembl"/>
        </authorList>
    </citation>
    <scope>IDENTIFICATION</scope>
</reference>
<dbReference type="Ensembl" id="ENSONIT00000062897.1">
    <property type="protein sequence ID" value="ENSONIP00000042343.1"/>
    <property type="gene ID" value="ENSONIG00000040251.1"/>
</dbReference>
<reference evidence="9" key="1">
    <citation type="submission" date="2012-01" db="EMBL/GenBank/DDBJ databases">
        <title>The Genome Sequence of Oreochromis niloticus (Nile Tilapia).</title>
        <authorList>
            <consortium name="Broad Institute Genome Assembly Team"/>
            <consortium name="Broad Institute Sequencing Platform"/>
            <person name="Di Palma F."/>
            <person name="Johnson J."/>
            <person name="Lander E.S."/>
            <person name="Lindblad-Toh K."/>
        </authorList>
    </citation>
    <scope>NUCLEOTIDE SEQUENCE [LARGE SCALE GENOMIC DNA]</scope>
</reference>